<protein>
    <submittedName>
        <fullName evidence="2">Heterokaryon incompatibility</fullName>
    </submittedName>
</protein>
<dbReference type="Proteomes" id="UP001172102">
    <property type="component" value="Unassembled WGS sequence"/>
</dbReference>
<proteinExistence type="predicted"/>
<reference evidence="2" key="1">
    <citation type="submission" date="2023-06" db="EMBL/GenBank/DDBJ databases">
        <title>Genome-scale phylogeny and comparative genomics of the fungal order Sordariales.</title>
        <authorList>
            <consortium name="Lawrence Berkeley National Laboratory"/>
            <person name="Hensen N."/>
            <person name="Bonometti L."/>
            <person name="Westerberg I."/>
            <person name="Brannstrom I.O."/>
            <person name="Guillou S."/>
            <person name="Cros-Aarteil S."/>
            <person name="Calhoun S."/>
            <person name="Haridas S."/>
            <person name="Kuo A."/>
            <person name="Mondo S."/>
            <person name="Pangilinan J."/>
            <person name="Riley R."/>
            <person name="Labutti K."/>
            <person name="Andreopoulos B."/>
            <person name="Lipzen A."/>
            <person name="Chen C."/>
            <person name="Yanf M."/>
            <person name="Daum C."/>
            <person name="Ng V."/>
            <person name="Clum A."/>
            <person name="Steindorff A."/>
            <person name="Ohm R."/>
            <person name="Martin F."/>
            <person name="Silar P."/>
            <person name="Natvig D."/>
            <person name="Lalanne C."/>
            <person name="Gautier V."/>
            <person name="Ament-Velasquez S.L."/>
            <person name="Kruys A."/>
            <person name="Hutchinson M.I."/>
            <person name="Powell A.J."/>
            <person name="Barry K."/>
            <person name="Miller A.N."/>
            <person name="Grigoriev I.V."/>
            <person name="Debuchy R."/>
            <person name="Gladieux P."/>
            <person name="Thoren M.H."/>
            <person name="Johannesson H."/>
        </authorList>
    </citation>
    <scope>NUCLEOTIDE SEQUENCE</scope>
    <source>
        <strain evidence="2">SMH4607-1</strain>
    </source>
</reference>
<feature type="non-terminal residue" evidence="2">
    <location>
        <position position="96"/>
    </location>
</feature>
<dbReference type="PANTHER" id="PTHR33112">
    <property type="entry name" value="DOMAIN PROTEIN, PUTATIVE-RELATED"/>
    <property type="match status" value="1"/>
</dbReference>
<evidence type="ECO:0000313" key="2">
    <source>
        <dbReference type="EMBL" id="KAK0716275.1"/>
    </source>
</evidence>
<comment type="caution">
    <text evidence="2">The sequence shown here is derived from an EMBL/GenBank/DDBJ whole genome shotgun (WGS) entry which is preliminary data.</text>
</comment>
<accession>A0AA40AI46</accession>
<sequence length="96" mass="11166">YVSFSHRWGNPQPLRLLQINLQSFKEEIKPEDLPKTFQDAVIITRKLRYRYLWIDSLCIIQDSKEDWTAESAIMEQIYRCLVLNISAGSAEDSSSG</sequence>
<dbReference type="PANTHER" id="PTHR33112:SF10">
    <property type="entry name" value="TOL"/>
    <property type="match status" value="1"/>
</dbReference>
<evidence type="ECO:0000313" key="3">
    <source>
        <dbReference type="Proteomes" id="UP001172102"/>
    </source>
</evidence>
<organism evidence="2 3">
    <name type="scientific">Lasiosphaeris hirsuta</name>
    <dbReference type="NCBI Taxonomy" id="260670"/>
    <lineage>
        <taxon>Eukaryota</taxon>
        <taxon>Fungi</taxon>
        <taxon>Dikarya</taxon>
        <taxon>Ascomycota</taxon>
        <taxon>Pezizomycotina</taxon>
        <taxon>Sordariomycetes</taxon>
        <taxon>Sordariomycetidae</taxon>
        <taxon>Sordariales</taxon>
        <taxon>Lasiosphaeriaceae</taxon>
        <taxon>Lasiosphaeris</taxon>
    </lineage>
</organism>
<dbReference type="Pfam" id="PF06985">
    <property type="entry name" value="HET"/>
    <property type="match status" value="1"/>
</dbReference>
<gene>
    <name evidence="2" type="ORF">B0H67DRAFT_473335</name>
</gene>
<feature type="domain" description="Heterokaryon incompatibility" evidence="1">
    <location>
        <begin position="1"/>
        <end position="95"/>
    </location>
</feature>
<evidence type="ECO:0000259" key="1">
    <source>
        <dbReference type="Pfam" id="PF06985"/>
    </source>
</evidence>
<keyword evidence="3" id="KW-1185">Reference proteome</keyword>
<name>A0AA40AI46_9PEZI</name>
<dbReference type="EMBL" id="JAUKUA010000004">
    <property type="protein sequence ID" value="KAK0716275.1"/>
    <property type="molecule type" value="Genomic_DNA"/>
</dbReference>
<dbReference type="AlphaFoldDB" id="A0AA40AI46"/>
<dbReference type="InterPro" id="IPR010730">
    <property type="entry name" value="HET"/>
</dbReference>
<feature type="non-terminal residue" evidence="2">
    <location>
        <position position="1"/>
    </location>
</feature>